<keyword evidence="2" id="KW-1185">Reference proteome</keyword>
<comment type="caution">
    <text evidence="1">The sequence shown here is derived from an EMBL/GenBank/DDBJ whole genome shotgun (WGS) entry which is preliminary data.</text>
</comment>
<protein>
    <submittedName>
        <fullName evidence="1">High mobility group B protein 9-like isoform X3</fullName>
    </submittedName>
</protein>
<gene>
    <name evidence="1" type="ORF">M6B38_353645</name>
</gene>
<proteinExistence type="predicted"/>
<accession>A0AAX6GPS4</accession>
<dbReference type="AlphaFoldDB" id="A0AAX6GPS4"/>
<evidence type="ECO:0000313" key="1">
    <source>
        <dbReference type="EMBL" id="KAJ6830301.1"/>
    </source>
</evidence>
<name>A0AAX6GPS4_IRIPA</name>
<evidence type="ECO:0000313" key="2">
    <source>
        <dbReference type="Proteomes" id="UP001140949"/>
    </source>
</evidence>
<dbReference type="Proteomes" id="UP001140949">
    <property type="component" value="Unassembled WGS sequence"/>
</dbReference>
<reference evidence="1" key="2">
    <citation type="submission" date="2023-04" db="EMBL/GenBank/DDBJ databases">
        <authorList>
            <person name="Bruccoleri R.E."/>
            <person name="Oakeley E.J."/>
            <person name="Faust A.-M."/>
            <person name="Dessus-Babus S."/>
            <person name="Altorfer M."/>
            <person name="Burckhardt D."/>
            <person name="Oertli M."/>
            <person name="Naumann U."/>
            <person name="Petersen F."/>
            <person name="Wong J."/>
        </authorList>
    </citation>
    <scope>NUCLEOTIDE SEQUENCE</scope>
    <source>
        <strain evidence="1">GSM-AAB239-AS_SAM_17_03QT</strain>
        <tissue evidence="1">Leaf</tissue>
    </source>
</reference>
<reference evidence="1" key="1">
    <citation type="journal article" date="2023" name="GigaByte">
        <title>Genome assembly of the bearded iris, Iris pallida Lam.</title>
        <authorList>
            <person name="Bruccoleri R.E."/>
            <person name="Oakeley E.J."/>
            <person name="Faust A.M.E."/>
            <person name="Altorfer M."/>
            <person name="Dessus-Babus S."/>
            <person name="Burckhardt D."/>
            <person name="Oertli M."/>
            <person name="Naumann U."/>
            <person name="Petersen F."/>
            <person name="Wong J."/>
        </authorList>
    </citation>
    <scope>NUCLEOTIDE SEQUENCE</scope>
    <source>
        <strain evidence="1">GSM-AAB239-AS_SAM_17_03QT</strain>
    </source>
</reference>
<sequence>MFLWANLHSVTETLYNTGLLISFLHHNTHSIHSNLPPYSLLQPVARLLQELLLSAASNATAPLVLWYTGDPSFSQFHLLQTAAINTPKHPHTTTHATAAHSLHPETH</sequence>
<organism evidence="1 2">
    <name type="scientific">Iris pallida</name>
    <name type="common">Sweet iris</name>
    <dbReference type="NCBI Taxonomy" id="29817"/>
    <lineage>
        <taxon>Eukaryota</taxon>
        <taxon>Viridiplantae</taxon>
        <taxon>Streptophyta</taxon>
        <taxon>Embryophyta</taxon>
        <taxon>Tracheophyta</taxon>
        <taxon>Spermatophyta</taxon>
        <taxon>Magnoliopsida</taxon>
        <taxon>Liliopsida</taxon>
        <taxon>Asparagales</taxon>
        <taxon>Iridaceae</taxon>
        <taxon>Iridoideae</taxon>
        <taxon>Irideae</taxon>
        <taxon>Iris</taxon>
    </lineage>
</organism>
<dbReference type="EMBL" id="JANAVB010017599">
    <property type="protein sequence ID" value="KAJ6830301.1"/>
    <property type="molecule type" value="Genomic_DNA"/>
</dbReference>